<sequence length="307" mass="34057">MDAWHLELDEKAAEGEASDLPVHRKARKVAVRMPVLDWSVATRLLDELSFCMKAIGLECQPQLRVPGQPEELPELAVDLWVDTALDGHRLCVQRNHADLAARSQQALFAGVEHLRQLLALHTTCFTGSRLEAVEARLPRLPRLPGLCVHGRCQSSGAFLELWRLDAGERRTALRQLRRWGVRQVWAPVPCVDGASLASLWQTRRMCGELEVEILPILSDAADIKILAQFQGCSQIGCRCRDSAELGELWRRMKSAGLGDSRLTAVLSIEGFGSPQAVQELLHGITVLGIPPTRFAALIETSIEEKVF</sequence>
<name>A0A812U6J0_9DINO</name>
<proteinExistence type="predicted"/>
<dbReference type="AlphaFoldDB" id="A0A812U6J0"/>
<comment type="caution">
    <text evidence="1">The sequence shown here is derived from an EMBL/GenBank/DDBJ whole genome shotgun (WGS) entry which is preliminary data.</text>
</comment>
<organism evidence="1 2">
    <name type="scientific">Symbiodinium natans</name>
    <dbReference type="NCBI Taxonomy" id="878477"/>
    <lineage>
        <taxon>Eukaryota</taxon>
        <taxon>Sar</taxon>
        <taxon>Alveolata</taxon>
        <taxon>Dinophyceae</taxon>
        <taxon>Suessiales</taxon>
        <taxon>Symbiodiniaceae</taxon>
        <taxon>Symbiodinium</taxon>
    </lineage>
</organism>
<evidence type="ECO:0000313" key="2">
    <source>
        <dbReference type="Proteomes" id="UP000604046"/>
    </source>
</evidence>
<accession>A0A812U6J0</accession>
<dbReference type="Proteomes" id="UP000604046">
    <property type="component" value="Unassembled WGS sequence"/>
</dbReference>
<dbReference type="OrthoDB" id="438837at2759"/>
<reference evidence="1" key="1">
    <citation type="submission" date="2021-02" db="EMBL/GenBank/DDBJ databases">
        <authorList>
            <person name="Dougan E. K."/>
            <person name="Rhodes N."/>
            <person name="Thang M."/>
            <person name="Chan C."/>
        </authorList>
    </citation>
    <scope>NUCLEOTIDE SEQUENCE</scope>
</reference>
<keyword evidence="2" id="KW-1185">Reference proteome</keyword>
<evidence type="ECO:0000313" key="1">
    <source>
        <dbReference type="EMBL" id="CAE7564306.1"/>
    </source>
</evidence>
<protein>
    <submittedName>
        <fullName evidence="1">Anks1b protein</fullName>
    </submittedName>
</protein>
<gene>
    <name evidence="1" type="primary">Anks1b</name>
    <name evidence="1" type="ORF">SNAT2548_LOCUS31925</name>
</gene>
<dbReference type="EMBL" id="CAJNDS010002684">
    <property type="protein sequence ID" value="CAE7564306.1"/>
    <property type="molecule type" value="Genomic_DNA"/>
</dbReference>